<dbReference type="AlphaFoldDB" id="Q6YZR9"/>
<accession>Q6YZR9</accession>
<dbReference type="Proteomes" id="UP000000763">
    <property type="component" value="Chromosome 7"/>
</dbReference>
<reference evidence="3" key="1">
    <citation type="journal article" date="2005" name="Nature">
        <title>The map-based sequence of the rice genome.</title>
        <authorList>
            <consortium name="International rice genome sequencing project (IRGSP)"/>
            <person name="Matsumoto T."/>
            <person name="Wu J."/>
            <person name="Kanamori H."/>
            <person name="Katayose Y."/>
            <person name="Fujisawa M."/>
            <person name="Namiki N."/>
            <person name="Mizuno H."/>
            <person name="Yamamoto K."/>
            <person name="Antonio B.A."/>
            <person name="Baba T."/>
            <person name="Sakata K."/>
            <person name="Nagamura Y."/>
            <person name="Aoki H."/>
            <person name="Arikawa K."/>
            <person name="Arita K."/>
            <person name="Bito T."/>
            <person name="Chiden Y."/>
            <person name="Fujitsuka N."/>
            <person name="Fukunaka R."/>
            <person name="Hamada M."/>
            <person name="Harada C."/>
            <person name="Hayashi A."/>
            <person name="Hijishita S."/>
            <person name="Honda M."/>
            <person name="Hosokawa S."/>
            <person name="Ichikawa Y."/>
            <person name="Idonuma A."/>
            <person name="Iijima M."/>
            <person name="Ikeda M."/>
            <person name="Ikeno M."/>
            <person name="Ito K."/>
            <person name="Ito S."/>
            <person name="Ito T."/>
            <person name="Ito Y."/>
            <person name="Ito Y."/>
            <person name="Iwabuchi A."/>
            <person name="Kamiya K."/>
            <person name="Karasawa W."/>
            <person name="Kurita K."/>
            <person name="Katagiri S."/>
            <person name="Kikuta A."/>
            <person name="Kobayashi H."/>
            <person name="Kobayashi N."/>
            <person name="Machita K."/>
            <person name="Maehara T."/>
            <person name="Masukawa M."/>
            <person name="Mizubayashi T."/>
            <person name="Mukai Y."/>
            <person name="Nagasaki H."/>
            <person name="Nagata Y."/>
            <person name="Naito S."/>
            <person name="Nakashima M."/>
            <person name="Nakama Y."/>
            <person name="Nakamichi Y."/>
            <person name="Nakamura M."/>
            <person name="Meguro A."/>
            <person name="Negishi M."/>
            <person name="Ohta I."/>
            <person name="Ohta T."/>
            <person name="Okamoto M."/>
            <person name="Ono N."/>
            <person name="Saji S."/>
            <person name="Sakaguchi M."/>
            <person name="Sakai K."/>
            <person name="Shibata M."/>
            <person name="Shimokawa T."/>
            <person name="Song J."/>
            <person name="Takazaki Y."/>
            <person name="Terasawa K."/>
            <person name="Tsugane M."/>
            <person name="Tsuji K."/>
            <person name="Ueda S."/>
            <person name="Waki K."/>
            <person name="Yamagata H."/>
            <person name="Yamamoto M."/>
            <person name="Yamamoto S."/>
            <person name="Yamane H."/>
            <person name="Yoshiki S."/>
            <person name="Yoshihara R."/>
            <person name="Yukawa K."/>
            <person name="Zhong H."/>
            <person name="Yano M."/>
            <person name="Yuan Q."/>
            <person name="Ouyang S."/>
            <person name="Liu J."/>
            <person name="Jones K.M."/>
            <person name="Gansberger K."/>
            <person name="Moffat K."/>
            <person name="Hill J."/>
            <person name="Bera J."/>
            <person name="Fadrosh D."/>
            <person name="Jin S."/>
            <person name="Johri S."/>
            <person name="Kim M."/>
            <person name="Overton L."/>
            <person name="Reardon M."/>
            <person name="Tsitrin T."/>
            <person name="Vuong H."/>
            <person name="Weaver B."/>
            <person name="Ciecko A."/>
            <person name="Tallon L."/>
            <person name="Jackson J."/>
            <person name="Pai G."/>
            <person name="Aken S.V."/>
            <person name="Utterback T."/>
            <person name="Reidmuller S."/>
            <person name="Feldblyum T."/>
            <person name="Hsiao J."/>
            <person name="Zismann V."/>
            <person name="Iobst S."/>
            <person name="de Vazeille A.R."/>
            <person name="Buell C.R."/>
            <person name="Ying K."/>
            <person name="Li Y."/>
            <person name="Lu T."/>
            <person name="Huang Y."/>
            <person name="Zhao Q."/>
            <person name="Feng Q."/>
            <person name="Zhang L."/>
            <person name="Zhu J."/>
            <person name="Weng Q."/>
            <person name="Mu J."/>
            <person name="Lu Y."/>
            <person name="Fan D."/>
            <person name="Liu Y."/>
            <person name="Guan J."/>
            <person name="Zhang Y."/>
            <person name="Yu S."/>
            <person name="Liu X."/>
            <person name="Zhang Y."/>
            <person name="Hong G."/>
            <person name="Han B."/>
            <person name="Choisne N."/>
            <person name="Demange N."/>
            <person name="Orjeda G."/>
            <person name="Samain S."/>
            <person name="Cattolico L."/>
            <person name="Pelletier E."/>
            <person name="Couloux A."/>
            <person name="Segurens B."/>
            <person name="Wincker P."/>
            <person name="D'Hont A."/>
            <person name="Scarpelli C."/>
            <person name="Weissenbach J."/>
            <person name="Salanoubat M."/>
            <person name="Quetier F."/>
            <person name="Yu Y."/>
            <person name="Kim H.R."/>
            <person name="Rambo T."/>
            <person name="Currie J."/>
            <person name="Collura K."/>
            <person name="Luo M."/>
            <person name="Yang T."/>
            <person name="Ammiraju J.S.S."/>
            <person name="Engler F."/>
            <person name="Soderlund C."/>
            <person name="Wing R.A."/>
            <person name="Palmer L.E."/>
            <person name="de la Bastide M."/>
            <person name="Spiegel L."/>
            <person name="Nascimento L."/>
            <person name="Zutavern T."/>
            <person name="O'Shaughnessy A."/>
            <person name="Dike S."/>
            <person name="Dedhia N."/>
            <person name="Preston R."/>
            <person name="Balija V."/>
            <person name="McCombie W.R."/>
            <person name="Chow T."/>
            <person name="Chen H."/>
            <person name="Chung M."/>
            <person name="Chen C."/>
            <person name="Shaw J."/>
            <person name="Wu H."/>
            <person name="Hsiao K."/>
            <person name="Chao Y."/>
            <person name="Chu M."/>
            <person name="Cheng C."/>
            <person name="Hour A."/>
            <person name="Lee P."/>
            <person name="Lin S."/>
            <person name="Lin Y."/>
            <person name="Liou J."/>
            <person name="Liu S."/>
            <person name="Hsing Y."/>
            <person name="Raghuvanshi S."/>
            <person name="Mohanty A."/>
            <person name="Bharti A.K."/>
            <person name="Gaur A."/>
            <person name="Gupta V."/>
            <person name="Kumar D."/>
            <person name="Ravi V."/>
            <person name="Vij S."/>
            <person name="Kapur A."/>
            <person name="Khurana P."/>
            <person name="Khurana P."/>
            <person name="Khurana J.P."/>
            <person name="Tyagi A.K."/>
            <person name="Gaikwad K."/>
            <person name="Singh A."/>
            <person name="Dalal V."/>
            <person name="Srivastava S."/>
            <person name="Dixit A."/>
            <person name="Pal A.K."/>
            <person name="Ghazi I.A."/>
            <person name="Yadav M."/>
            <person name="Pandit A."/>
            <person name="Bhargava A."/>
            <person name="Sureshbabu K."/>
            <person name="Batra K."/>
            <person name="Sharma T.R."/>
            <person name="Mohapatra T."/>
            <person name="Singh N.K."/>
            <person name="Messing J."/>
            <person name="Nelson A.B."/>
            <person name="Fuks G."/>
            <person name="Kavchok S."/>
            <person name="Keizer G."/>
            <person name="Linton E."/>
            <person name="Llaca V."/>
            <person name="Song R."/>
            <person name="Tanyolac B."/>
            <person name="Young S."/>
            <person name="Ho-Il K."/>
            <person name="Hahn J.H."/>
            <person name="Sangsakoo G."/>
            <person name="Vanavichit A."/>
            <person name="de Mattos Luiz.A.T."/>
            <person name="Zimmer P.D."/>
            <person name="Malone G."/>
            <person name="Dellagostin O."/>
            <person name="de Oliveira A.C."/>
            <person name="Bevan M."/>
            <person name="Bancroft I."/>
            <person name="Minx P."/>
            <person name="Cordum H."/>
            <person name="Wilson R."/>
            <person name="Cheng Z."/>
            <person name="Jin W."/>
            <person name="Jiang J."/>
            <person name="Leong S.A."/>
            <person name="Iwama H."/>
            <person name="Gojobori T."/>
            <person name="Itoh T."/>
            <person name="Niimura Y."/>
            <person name="Fujii Y."/>
            <person name="Habara T."/>
            <person name="Sakai H."/>
            <person name="Sato Y."/>
            <person name="Wilson G."/>
            <person name="Kumar K."/>
            <person name="McCouch S."/>
            <person name="Juretic N."/>
            <person name="Hoen D."/>
            <person name="Wright S."/>
            <person name="Bruskiewich R."/>
            <person name="Bureau T."/>
            <person name="Miyao A."/>
            <person name="Hirochika H."/>
            <person name="Nishikawa T."/>
            <person name="Kadowaki K."/>
            <person name="Sugiura M."/>
            <person name="Burr B."/>
            <person name="Sasaki T."/>
        </authorList>
    </citation>
    <scope>NUCLEOTIDE SEQUENCE [LARGE SCALE GENOMIC DNA]</scope>
    <source>
        <strain evidence="3">cv. Nipponbare</strain>
    </source>
</reference>
<proteinExistence type="predicted"/>
<protein>
    <submittedName>
        <fullName evidence="2">Uncharacterized protein</fullName>
    </submittedName>
</protein>
<evidence type="ECO:0000313" key="2">
    <source>
        <dbReference type="EMBL" id="BAC84365.1"/>
    </source>
</evidence>
<organism evidence="2 3">
    <name type="scientific">Oryza sativa subsp. japonica</name>
    <name type="common">Rice</name>
    <dbReference type="NCBI Taxonomy" id="39947"/>
    <lineage>
        <taxon>Eukaryota</taxon>
        <taxon>Viridiplantae</taxon>
        <taxon>Streptophyta</taxon>
        <taxon>Embryophyta</taxon>
        <taxon>Tracheophyta</taxon>
        <taxon>Spermatophyta</taxon>
        <taxon>Magnoliopsida</taxon>
        <taxon>Liliopsida</taxon>
        <taxon>Poales</taxon>
        <taxon>Poaceae</taxon>
        <taxon>BOP clade</taxon>
        <taxon>Oryzoideae</taxon>
        <taxon>Oryzeae</taxon>
        <taxon>Oryzinae</taxon>
        <taxon>Oryza</taxon>
        <taxon>Oryza sativa</taxon>
    </lineage>
</organism>
<sequence>MAVTEVEERRWQERTMGCRIPSVMTSKEALAAGKSARRQATGKTSGRRCQR</sequence>
<feature type="region of interest" description="Disordered" evidence="1">
    <location>
        <begin position="30"/>
        <end position="51"/>
    </location>
</feature>
<evidence type="ECO:0000256" key="1">
    <source>
        <dbReference type="SAM" id="MobiDB-lite"/>
    </source>
</evidence>
<evidence type="ECO:0000313" key="3">
    <source>
        <dbReference type="Proteomes" id="UP000000763"/>
    </source>
</evidence>
<reference evidence="3" key="2">
    <citation type="journal article" date="2008" name="Nucleic Acids Res.">
        <title>The rice annotation project database (RAP-DB): 2008 update.</title>
        <authorList>
            <consortium name="The rice annotation project (RAP)"/>
        </authorList>
    </citation>
    <scope>GENOME REANNOTATION</scope>
    <source>
        <strain evidence="3">cv. Nipponbare</strain>
    </source>
</reference>
<gene>
    <name evidence="2" type="primary">OSJNBa0064M11.14</name>
</gene>
<dbReference type="EMBL" id="AP005515">
    <property type="protein sequence ID" value="BAC84365.1"/>
    <property type="molecule type" value="Genomic_DNA"/>
</dbReference>
<name>Q6YZR9_ORYSJ</name>